<feature type="domain" description="Ubiquitin-like" evidence="6">
    <location>
        <begin position="36"/>
        <end position="78"/>
    </location>
</feature>
<keyword evidence="4" id="KW-0418">Kinase</keyword>
<keyword evidence="2" id="KW-0808">Transferase</keyword>
<dbReference type="InterPro" id="IPR029071">
    <property type="entry name" value="Ubiquitin-like_domsf"/>
</dbReference>
<keyword evidence="5" id="KW-0067">ATP-binding</keyword>
<dbReference type="GO" id="GO:0005524">
    <property type="term" value="F:ATP binding"/>
    <property type="evidence" value="ECO:0007669"/>
    <property type="project" value="UniProtKB-KW"/>
</dbReference>
<feature type="domain" description="PI3K/PI4K catalytic" evidence="7">
    <location>
        <begin position="123"/>
        <end position="402"/>
    </location>
</feature>
<evidence type="ECO:0000256" key="1">
    <source>
        <dbReference type="ARBA" id="ARBA00008941"/>
    </source>
</evidence>
<organism evidence="8 9">
    <name type="scientific">Blepharisma stoltei</name>
    <dbReference type="NCBI Taxonomy" id="1481888"/>
    <lineage>
        <taxon>Eukaryota</taxon>
        <taxon>Sar</taxon>
        <taxon>Alveolata</taxon>
        <taxon>Ciliophora</taxon>
        <taxon>Postciliodesmatophora</taxon>
        <taxon>Heterotrichea</taxon>
        <taxon>Heterotrichida</taxon>
        <taxon>Blepharismidae</taxon>
        <taxon>Blepharisma</taxon>
    </lineage>
</organism>
<gene>
    <name evidence="8" type="ORF">BSTOLATCC_MIC35095</name>
</gene>
<dbReference type="InterPro" id="IPR044571">
    <property type="entry name" value="P4KG1-8"/>
</dbReference>
<dbReference type="InterPro" id="IPR000626">
    <property type="entry name" value="Ubiquitin-like_dom"/>
</dbReference>
<evidence type="ECO:0008006" key="10">
    <source>
        <dbReference type="Google" id="ProtNLM"/>
    </source>
</evidence>
<keyword evidence="3" id="KW-0547">Nucleotide-binding</keyword>
<dbReference type="PROSITE" id="PS50053">
    <property type="entry name" value="UBIQUITIN_2"/>
    <property type="match status" value="1"/>
</dbReference>
<dbReference type="GO" id="GO:0016301">
    <property type="term" value="F:kinase activity"/>
    <property type="evidence" value="ECO:0007669"/>
    <property type="project" value="UniProtKB-KW"/>
</dbReference>
<dbReference type="Gene3D" id="3.10.20.90">
    <property type="entry name" value="Phosphatidylinositol 3-kinase Catalytic Subunit, Chain A, domain 1"/>
    <property type="match status" value="1"/>
</dbReference>
<dbReference type="CDD" id="cd17039">
    <property type="entry name" value="Ubl_ubiquitin_like"/>
    <property type="match status" value="1"/>
</dbReference>
<dbReference type="Pfam" id="PF00454">
    <property type="entry name" value="PI3_PI4_kinase"/>
    <property type="match status" value="1"/>
</dbReference>
<dbReference type="PROSITE" id="PS50290">
    <property type="entry name" value="PI3_4_KINASE_3"/>
    <property type="match status" value="1"/>
</dbReference>
<protein>
    <recommendedName>
        <fullName evidence="10">1-phosphatidylinositol 4-kinase</fullName>
    </recommendedName>
</protein>
<dbReference type="SUPFAM" id="SSF54236">
    <property type="entry name" value="Ubiquitin-like"/>
    <property type="match status" value="1"/>
</dbReference>
<dbReference type="Pfam" id="PF00240">
    <property type="entry name" value="ubiquitin"/>
    <property type="match status" value="1"/>
</dbReference>
<keyword evidence="9" id="KW-1185">Reference proteome</keyword>
<evidence type="ECO:0000259" key="6">
    <source>
        <dbReference type="PROSITE" id="PS50053"/>
    </source>
</evidence>
<evidence type="ECO:0000256" key="4">
    <source>
        <dbReference type="ARBA" id="ARBA00022777"/>
    </source>
</evidence>
<evidence type="ECO:0000313" key="9">
    <source>
        <dbReference type="Proteomes" id="UP001162131"/>
    </source>
</evidence>
<comment type="similarity">
    <text evidence="1">Belongs to the PI3/PI4-kinase family. Type II PI4K subfamily.</text>
</comment>
<dbReference type="PANTHER" id="PTHR45800:SF11">
    <property type="entry name" value="PHOSPHATIDYLINOSITOL 3-KINASE-RELATED PROTEIN KINASE"/>
    <property type="match status" value="1"/>
</dbReference>
<reference evidence="8" key="1">
    <citation type="submission" date="2021-09" db="EMBL/GenBank/DDBJ databases">
        <authorList>
            <consortium name="AG Swart"/>
            <person name="Singh M."/>
            <person name="Singh A."/>
            <person name="Seah K."/>
            <person name="Emmerich C."/>
        </authorList>
    </citation>
    <scope>NUCLEOTIDE SEQUENCE</scope>
    <source>
        <strain evidence="8">ATCC30299</strain>
    </source>
</reference>
<dbReference type="EMBL" id="CAJZBQ010000035">
    <property type="protein sequence ID" value="CAG9324074.1"/>
    <property type="molecule type" value="Genomic_DNA"/>
</dbReference>
<comment type="caution">
    <text evidence="8">The sequence shown here is derived from an EMBL/GenBank/DDBJ whole genome shotgun (WGS) entry which is preliminary data.</text>
</comment>
<proteinExistence type="inferred from homology"/>
<dbReference type="Proteomes" id="UP001162131">
    <property type="component" value="Unassembled WGS sequence"/>
</dbReference>
<dbReference type="PANTHER" id="PTHR45800">
    <property type="entry name" value="PHOSPHATIDYLINOSITOL 4-KINASE GAMMA"/>
    <property type="match status" value="1"/>
</dbReference>
<name>A0AAU9JT54_9CILI</name>
<dbReference type="AlphaFoldDB" id="A0AAU9JT54"/>
<evidence type="ECO:0000256" key="5">
    <source>
        <dbReference type="ARBA" id="ARBA00022840"/>
    </source>
</evidence>
<sequence>MSYSSQRRAEKRVRRCHLGIEVAGAYKQLTIFQWTSVSELKQEIVRLFGVPAQQQRLFHGHIELSNSRLLEDYHIFDEQHNNRVIVVEFKQFAGSFIRKCPGLIVTNSLSQLIEDVNRGLALGLAPNLTMDGTGGTYFLRNTYRDIRAIFKPLDEEAFAPNNPRGHSGKMGNPGFRTGVLSGEGGYREVAAYLLDFEGFSGVPATTLVEAQHDSFCYTPNSHHFPKKGSLQEFIKSKGCVEDFSHSMFSKEEVQKIAILDIRILNMDRNEANILVKDNDYHLIPIDHGLSIPDTLDISEYDLCWMSWMQAKNPITPKCMDYIQSIDPFYDISMLKDTMPFRDICLRNMRISSTLLKKGAHAGLSLYNIGSMLYRNGYDDTPSIIEKVLEKAFQVYKTMNNSLSSRLFLEHTLSPRTTPRKLPGRQRAFSSCECLLESSQLSPTSQYSPQNTETDASDTQYDVVLTISEMSSSEEEDSDEDLNLSFKDSNGRSLSLPFITKIKPKKTEEKPKEIESEAFNQKLFYYIEAFMDQAIQKKIKEIRQCETPEGRHRSSSYAVE</sequence>
<accession>A0AAU9JT54</accession>
<dbReference type="InterPro" id="IPR000403">
    <property type="entry name" value="PI3/4_kinase_cat_dom"/>
</dbReference>
<evidence type="ECO:0000256" key="2">
    <source>
        <dbReference type="ARBA" id="ARBA00022679"/>
    </source>
</evidence>
<evidence type="ECO:0000259" key="7">
    <source>
        <dbReference type="PROSITE" id="PS50290"/>
    </source>
</evidence>
<evidence type="ECO:0000256" key="3">
    <source>
        <dbReference type="ARBA" id="ARBA00022741"/>
    </source>
</evidence>
<evidence type="ECO:0000313" key="8">
    <source>
        <dbReference type="EMBL" id="CAG9324074.1"/>
    </source>
</evidence>